<evidence type="ECO:0000256" key="1">
    <source>
        <dbReference type="ARBA" id="ARBA00023251"/>
    </source>
</evidence>
<dbReference type="OrthoDB" id="9798201at2"/>
<accession>A0A317K2L0</accession>
<gene>
    <name evidence="2" type="ORF">DLJ46_16565</name>
</gene>
<organism evidence="2 3">
    <name type="scientific">Micromonospora globispora</name>
    <dbReference type="NCBI Taxonomy" id="1450148"/>
    <lineage>
        <taxon>Bacteria</taxon>
        <taxon>Bacillati</taxon>
        <taxon>Actinomycetota</taxon>
        <taxon>Actinomycetes</taxon>
        <taxon>Micromonosporales</taxon>
        <taxon>Micromonosporaceae</taxon>
        <taxon>Micromonospora</taxon>
    </lineage>
</organism>
<dbReference type="Gene3D" id="3.10.180.10">
    <property type="entry name" value="2,3-Dihydroxybiphenyl 1,2-Dioxygenase, domain 1"/>
    <property type="match status" value="1"/>
</dbReference>
<dbReference type="GO" id="GO:0046677">
    <property type="term" value="P:response to antibiotic"/>
    <property type="evidence" value="ECO:0007669"/>
    <property type="project" value="UniProtKB-KW"/>
</dbReference>
<protein>
    <submittedName>
        <fullName evidence="2">Bleomycin resistance family protein</fullName>
    </submittedName>
</protein>
<dbReference type="EMBL" id="QGSV01000209">
    <property type="protein sequence ID" value="PWU46890.1"/>
    <property type="molecule type" value="Genomic_DNA"/>
</dbReference>
<dbReference type="InterPro" id="IPR029068">
    <property type="entry name" value="Glyas_Bleomycin-R_OHBP_Dase"/>
</dbReference>
<dbReference type="RefSeq" id="WP_109945556.1">
    <property type="nucleotide sequence ID" value="NZ_QGGF01000082.1"/>
</dbReference>
<proteinExistence type="predicted"/>
<dbReference type="SUPFAM" id="SSF54593">
    <property type="entry name" value="Glyoxalase/Bleomycin resistance protein/Dihydroxybiphenyl dioxygenase"/>
    <property type="match status" value="1"/>
</dbReference>
<dbReference type="InterPro" id="IPR000335">
    <property type="entry name" value="Bleomycin-R"/>
</dbReference>
<evidence type="ECO:0000313" key="2">
    <source>
        <dbReference type="EMBL" id="PWU46890.1"/>
    </source>
</evidence>
<evidence type="ECO:0000313" key="3">
    <source>
        <dbReference type="Proteomes" id="UP000245683"/>
    </source>
</evidence>
<comment type="caution">
    <text evidence="2">The sequence shown here is derived from an EMBL/GenBank/DDBJ whole genome shotgun (WGS) entry which is preliminary data.</text>
</comment>
<name>A0A317K2L0_9ACTN</name>
<dbReference type="Pfam" id="PF19581">
    <property type="entry name" value="Glyoxalase_7"/>
    <property type="match status" value="1"/>
</dbReference>
<dbReference type="Proteomes" id="UP000245683">
    <property type="component" value="Unassembled WGS sequence"/>
</dbReference>
<reference evidence="3" key="1">
    <citation type="submission" date="2018-05" db="EMBL/GenBank/DDBJ databases">
        <title>Micromonospora globispora sp. nov. and Micromonospora rugosa sp. nov., isolated from marine sediment.</title>
        <authorList>
            <person name="Carro L."/>
            <person name="Aysel V."/>
            <person name="Cetin D."/>
            <person name="Igual J.M."/>
            <person name="Klenk H.-P."/>
            <person name="Trujillo M.E."/>
            <person name="Sahin N."/>
        </authorList>
    </citation>
    <scope>NUCLEOTIDE SEQUENCE [LARGE SCALE GENOMIC DNA]</scope>
    <source>
        <strain evidence="3">S2904</strain>
    </source>
</reference>
<keyword evidence="1" id="KW-0046">Antibiotic resistance</keyword>
<keyword evidence="3" id="KW-1185">Reference proteome</keyword>
<dbReference type="AlphaFoldDB" id="A0A317K2L0"/>
<sequence length="112" mass="12751">MREHLAPVLRVADANASVDWYGRLGFIKQWEHRFAPDLPLYVSVMREDIEIHLSEHTGDARPGTLVYLYVHDVDAVGEACGVADIAHKDWGREFELADPDGNRIRVGTPWDR</sequence>